<accession>A0A9Q0LCW6</accession>
<feature type="transmembrane region" description="Helical" evidence="1">
    <location>
        <begin position="65"/>
        <end position="89"/>
    </location>
</feature>
<keyword evidence="1" id="KW-0812">Transmembrane</keyword>
<dbReference type="EMBL" id="JAPDFW010000103">
    <property type="protein sequence ID" value="KAJ5069585.1"/>
    <property type="molecule type" value="Genomic_DNA"/>
</dbReference>
<feature type="transmembrane region" description="Helical" evidence="1">
    <location>
        <begin position="42"/>
        <end position="59"/>
    </location>
</feature>
<feature type="transmembrane region" description="Helical" evidence="1">
    <location>
        <begin position="110"/>
        <end position="129"/>
    </location>
</feature>
<comment type="caution">
    <text evidence="3">The sequence shown here is derived from an EMBL/GenBank/DDBJ whole genome shotgun (WGS) entry which is preliminary data.</text>
</comment>
<dbReference type="Proteomes" id="UP001149090">
    <property type="component" value="Unassembled WGS sequence"/>
</dbReference>
<evidence type="ECO:0000256" key="1">
    <source>
        <dbReference type="SAM" id="Phobius"/>
    </source>
</evidence>
<dbReference type="InterPro" id="IPR009457">
    <property type="entry name" value="THH1/TOM1/TOM3_dom"/>
</dbReference>
<reference evidence="3" key="1">
    <citation type="submission" date="2022-10" db="EMBL/GenBank/DDBJ databases">
        <title>Novel sulphate-reducing endosymbionts in the free-living metamonad Anaeramoeba.</title>
        <authorList>
            <person name="Jerlstrom-Hultqvist J."/>
            <person name="Cepicka I."/>
            <person name="Gallot-Lavallee L."/>
            <person name="Salas-Leiva D."/>
            <person name="Curtis B.A."/>
            <person name="Zahonova K."/>
            <person name="Pipaliya S."/>
            <person name="Dacks J."/>
            <person name="Roger A.J."/>
        </authorList>
    </citation>
    <scope>NUCLEOTIDE SEQUENCE</scope>
    <source>
        <strain evidence="3">BMAN</strain>
    </source>
</reference>
<organism evidence="3 4">
    <name type="scientific">Anaeramoeba ignava</name>
    <name type="common">Anaerobic marine amoeba</name>
    <dbReference type="NCBI Taxonomy" id="1746090"/>
    <lineage>
        <taxon>Eukaryota</taxon>
        <taxon>Metamonada</taxon>
        <taxon>Anaeramoebidae</taxon>
        <taxon>Anaeramoeba</taxon>
    </lineage>
</organism>
<proteinExistence type="predicted"/>
<name>A0A9Q0LCW6_ANAIG</name>
<feature type="transmembrane region" description="Helical" evidence="1">
    <location>
        <begin position="141"/>
        <end position="162"/>
    </location>
</feature>
<evidence type="ECO:0000313" key="3">
    <source>
        <dbReference type="EMBL" id="KAJ5069585.1"/>
    </source>
</evidence>
<feature type="transmembrane region" description="Helical" evidence="1">
    <location>
        <begin position="12"/>
        <end position="30"/>
    </location>
</feature>
<feature type="domain" description="THH1/TOM1/TOM3" evidence="2">
    <location>
        <begin position="66"/>
        <end position="248"/>
    </location>
</feature>
<evidence type="ECO:0000259" key="2">
    <source>
        <dbReference type="Pfam" id="PF06454"/>
    </source>
</evidence>
<feature type="transmembrane region" description="Helical" evidence="1">
    <location>
        <begin position="214"/>
        <end position="235"/>
    </location>
</feature>
<feature type="transmembrane region" description="Helical" evidence="1">
    <location>
        <begin position="182"/>
        <end position="202"/>
    </location>
</feature>
<keyword evidence="4" id="KW-1185">Reference proteome</keyword>
<keyword evidence="1" id="KW-1133">Transmembrane helix</keyword>
<gene>
    <name evidence="3" type="ORF">M0811_02155</name>
</gene>
<protein>
    <submittedName>
        <fullName evidence="3">Tobamovirus multiplication protein 1-like isoform x1</fullName>
    </submittedName>
</protein>
<sequence>MIPSVVVDIIQLSFFSIFGIYIIIRLSLLFQRYSISYKYQKLFPRIVLIALIISFFEDTRKSSTIVIFLWIFDFAFYFSAYFLLIFWLGQIRNEISTLSNSQLKSRNRKLKWVFLLVVVMVIISLSLIVSYTGVNRRWDRLFETIVFILASIGILIYSFHLFKMTSIPKLQVLALHKSLKRLLIGVILCLICFVVRIPLLALYSLDKNTSSNEAYFLCYIIIGEVMASFCFVSIFELPAKKSQKQVIQMERITERLMNSENID</sequence>
<keyword evidence="1" id="KW-0472">Membrane</keyword>
<dbReference type="AlphaFoldDB" id="A0A9Q0LCW6"/>
<dbReference type="Pfam" id="PF06454">
    <property type="entry name" value="THH1_TOM1-3_dom"/>
    <property type="match status" value="1"/>
</dbReference>
<evidence type="ECO:0000313" key="4">
    <source>
        <dbReference type="Proteomes" id="UP001149090"/>
    </source>
</evidence>